<dbReference type="InterPro" id="IPR007627">
    <property type="entry name" value="RNA_pol_sigma70_r2"/>
</dbReference>
<keyword evidence="4" id="KW-0804">Transcription</keyword>
<evidence type="ECO:0000256" key="1">
    <source>
        <dbReference type="ARBA" id="ARBA00010641"/>
    </source>
</evidence>
<reference evidence="8" key="1">
    <citation type="submission" date="2023-07" db="EMBL/GenBank/DDBJ databases">
        <title>Dyadobacter sp. nov 'subterranea' isolated from contaminted grondwater.</title>
        <authorList>
            <person name="Szabo I."/>
            <person name="Al-Omari J."/>
            <person name="Szerdahelyi S.G."/>
            <person name="Rado J."/>
        </authorList>
    </citation>
    <scope>NUCLEOTIDE SEQUENCE [LARGE SCALE GENOMIC DNA]</scope>
    <source>
        <strain evidence="8">UP-52</strain>
    </source>
</reference>
<dbReference type="SUPFAM" id="SSF88659">
    <property type="entry name" value="Sigma3 and sigma4 domains of RNA polymerase sigma factors"/>
    <property type="match status" value="1"/>
</dbReference>
<dbReference type="Pfam" id="PF04542">
    <property type="entry name" value="Sigma70_r2"/>
    <property type="match status" value="1"/>
</dbReference>
<feature type="domain" description="RNA polymerase sigma-70 region 2" evidence="5">
    <location>
        <begin position="24"/>
        <end position="89"/>
    </location>
</feature>
<dbReference type="InterPro" id="IPR039425">
    <property type="entry name" value="RNA_pol_sigma-70-like"/>
</dbReference>
<dbReference type="PANTHER" id="PTHR43133">
    <property type="entry name" value="RNA POLYMERASE ECF-TYPE SIGMA FACTO"/>
    <property type="match status" value="1"/>
</dbReference>
<feature type="domain" description="RNA polymerase sigma factor 70 region 4 type 2" evidence="6">
    <location>
        <begin position="123"/>
        <end position="175"/>
    </location>
</feature>
<name>A0ABR9WFC9_9BACT</name>
<accession>A0ABR9WFC9</accession>
<comment type="caution">
    <text evidence="7">The sequence shown here is derived from an EMBL/GenBank/DDBJ whole genome shotgun (WGS) entry which is preliminary data.</text>
</comment>
<gene>
    <name evidence="7" type="ORF">IEE83_18300</name>
</gene>
<proteinExistence type="inferred from homology"/>
<evidence type="ECO:0000313" key="7">
    <source>
        <dbReference type="EMBL" id="MBE9463839.1"/>
    </source>
</evidence>
<keyword evidence="8" id="KW-1185">Reference proteome</keyword>
<dbReference type="NCBIfam" id="TIGR02937">
    <property type="entry name" value="sigma70-ECF"/>
    <property type="match status" value="1"/>
</dbReference>
<dbReference type="InterPro" id="IPR013325">
    <property type="entry name" value="RNA_pol_sigma_r2"/>
</dbReference>
<dbReference type="InterPro" id="IPR013324">
    <property type="entry name" value="RNA_pol_sigma_r3/r4-like"/>
</dbReference>
<keyword evidence="2" id="KW-0805">Transcription regulation</keyword>
<evidence type="ECO:0000259" key="5">
    <source>
        <dbReference type="Pfam" id="PF04542"/>
    </source>
</evidence>
<dbReference type="InterPro" id="IPR014284">
    <property type="entry name" value="RNA_pol_sigma-70_dom"/>
</dbReference>
<dbReference type="InterPro" id="IPR013249">
    <property type="entry name" value="RNA_pol_sigma70_r4_t2"/>
</dbReference>
<dbReference type="RefSeq" id="WP_194121941.1">
    <property type="nucleotide sequence ID" value="NZ_JACYGY010000001.1"/>
</dbReference>
<dbReference type="PANTHER" id="PTHR43133:SF51">
    <property type="entry name" value="RNA POLYMERASE SIGMA FACTOR"/>
    <property type="match status" value="1"/>
</dbReference>
<dbReference type="InterPro" id="IPR036388">
    <property type="entry name" value="WH-like_DNA-bd_sf"/>
</dbReference>
<dbReference type="Proteomes" id="UP000634134">
    <property type="component" value="Unassembled WGS sequence"/>
</dbReference>
<comment type="similarity">
    <text evidence="1">Belongs to the sigma-70 factor family. ECF subfamily.</text>
</comment>
<organism evidence="7 8">
    <name type="scientific">Dyadobacter subterraneus</name>
    <dbReference type="NCBI Taxonomy" id="2773304"/>
    <lineage>
        <taxon>Bacteria</taxon>
        <taxon>Pseudomonadati</taxon>
        <taxon>Bacteroidota</taxon>
        <taxon>Cytophagia</taxon>
        <taxon>Cytophagales</taxon>
        <taxon>Spirosomataceae</taxon>
        <taxon>Dyadobacter</taxon>
    </lineage>
</organism>
<dbReference type="Gene3D" id="1.10.1740.10">
    <property type="match status" value="1"/>
</dbReference>
<sequence>MDKIDDQHYIKRIIAGNPDEFAVLVNRYKNMVFTLSYKMIKNREQAEEVCQDAFVKVYRSLDTFKSESKFSTWVYKITYNTCLDHLKKYNNKNSLVSFEDLSGEQLKTIENILDGTDQAERNQKIQDCLHLLPPQEAFLLTLYYFDDLTIEEIAKVIATNANNIKIKLFRSRKNLACILRQHLGPEMIAYYEREKR</sequence>
<dbReference type="EMBL" id="JACYGY010000001">
    <property type="protein sequence ID" value="MBE9463839.1"/>
    <property type="molecule type" value="Genomic_DNA"/>
</dbReference>
<evidence type="ECO:0000313" key="8">
    <source>
        <dbReference type="Proteomes" id="UP000634134"/>
    </source>
</evidence>
<dbReference type="Pfam" id="PF08281">
    <property type="entry name" value="Sigma70_r4_2"/>
    <property type="match status" value="1"/>
</dbReference>
<evidence type="ECO:0000256" key="4">
    <source>
        <dbReference type="ARBA" id="ARBA00023163"/>
    </source>
</evidence>
<evidence type="ECO:0000256" key="3">
    <source>
        <dbReference type="ARBA" id="ARBA00023082"/>
    </source>
</evidence>
<evidence type="ECO:0000256" key="2">
    <source>
        <dbReference type="ARBA" id="ARBA00023015"/>
    </source>
</evidence>
<dbReference type="SUPFAM" id="SSF88946">
    <property type="entry name" value="Sigma2 domain of RNA polymerase sigma factors"/>
    <property type="match status" value="1"/>
</dbReference>
<keyword evidence="3" id="KW-0731">Sigma factor</keyword>
<protein>
    <submittedName>
        <fullName evidence="7">Sigma-70 family RNA polymerase sigma factor</fullName>
    </submittedName>
</protein>
<dbReference type="CDD" id="cd06171">
    <property type="entry name" value="Sigma70_r4"/>
    <property type="match status" value="1"/>
</dbReference>
<evidence type="ECO:0000259" key="6">
    <source>
        <dbReference type="Pfam" id="PF08281"/>
    </source>
</evidence>
<dbReference type="Gene3D" id="1.10.10.10">
    <property type="entry name" value="Winged helix-like DNA-binding domain superfamily/Winged helix DNA-binding domain"/>
    <property type="match status" value="1"/>
</dbReference>